<dbReference type="HOGENOM" id="CLU_039484_2_0_5"/>
<dbReference type="KEGG" id="goy:GLS_c19150"/>
<evidence type="ECO:0000256" key="4">
    <source>
        <dbReference type="ARBA" id="ARBA00023004"/>
    </source>
</evidence>
<dbReference type="AlphaFoldDB" id="A0A067Z674"/>
<dbReference type="InterPro" id="IPR017941">
    <property type="entry name" value="Rieske_2Fe-2S"/>
</dbReference>
<evidence type="ECO:0000313" key="9">
    <source>
        <dbReference type="Proteomes" id="UP000031656"/>
    </source>
</evidence>
<proteinExistence type="predicted"/>
<evidence type="ECO:0000256" key="5">
    <source>
        <dbReference type="ARBA" id="ARBA00023014"/>
    </source>
</evidence>
<dbReference type="PANTHER" id="PTHR21266">
    <property type="entry name" value="IRON-SULFUR DOMAIN CONTAINING PROTEIN"/>
    <property type="match status" value="1"/>
</dbReference>
<dbReference type="Gene3D" id="2.102.10.10">
    <property type="entry name" value="Rieske [2Fe-2S] iron-sulphur domain"/>
    <property type="match status" value="1"/>
</dbReference>
<evidence type="ECO:0000256" key="1">
    <source>
        <dbReference type="ARBA" id="ARBA00022714"/>
    </source>
</evidence>
<name>A0A067Z674_GLUOY</name>
<dbReference type="InterPro" id="IPR036922">
    <property type="entry name" value="Rieske_2Fe-2S_sf"/>
</dbReference>
<sequence length="390" mass="43965">MSQTISASSAAAESTSPDTDRVIAPDIGEYSPVEDVVRKTGDLRRVLSNPDYWYPVAWSRELKRGKTIGTRYAGQPIALVRPMDGSVFALEDRCAHRQVPLSLGKVSGEAVQCCYHGWAYGRSGRCIDVPYLGKGKLPNGVRTYPCREEGGLIFIFPGDPAKAESTPFPQLGSVGNPEYKTRRFGETVACHYSFMHENLMDMNHQFMHMKQMGQMKPRFLGGRDEPTLVEARYSFARTGGKQPWGETFIFGERRDASEKYAHKDVMTIRTEYPYQTLRIATGDEPPVMDLWIVYVPQDAEEKTCRVFGLLSIRRPKAKLVLDIAWPFLVAFTERIFKEDRDIVELEQAAWNELGGDHNQEVFPVINMLRRLLARCGVPADKPADDQVSSS</sequence>
<keyword evidence="1" id="KW-0001">2Fe-2S</keyword>
<organism evidence="8 9">
    <name type="scientific">Gluconobacter oxydans DSM 3504</name>
    <dbReference type="NCBI Taxonomy" id="1288313"/>
    <lineage>
        <taxon>Bacteria</taxon>
        <taxon>Pseudomonadati</taxon>
        <taxon>Pseudomonadota</taxon>
        <taxon>Alphaproteobacteria</taxon>
        <taxon>Acetobacterales</taxon>
        <taxon>Acetobacteraceae</taxon>
        <taxon>Gluconobacter</taxon>
    </lineage>
</organism>
<dbReference type="SUPFAM" id="SSF50022">
    <property type="entry name" value="ISP domain"/>
    <property type="match status" value="1"/>
</dbReference>
<dbReference type="GO" id="GO:0046872">
    <property type="term" value="F:metal ion binding"/>
    <property type="evidence" value="ECO:0007669"/>
    <property type="project" value="UniProtKB-KW"/>
</dbReference>
<dbReference type="GO" id="GO:0016491">
    <property type="term" value="F:oxidoreductase activity"/>
    <property type="evidence" value="ECO:0007669"/>
    <property type="project" value="UniProtKB-KW"/>
</dbReference>
<keyword evidence="3" id="KW-0560">Oxidoreductase</keyword>
<gene>
    <name evidence="8" type="ORF">GLS_c19150</name>
</gene>
<dbReference type="RefSeq" id="WP_080691948.1">
    <property type="nucleotide sequence ID" value="NZ_CP004373.1"/>
</dbReference>
<evidence type="ECO:0000313" key="8">
    <source>
        <dbReference type="EMBL" id="AHK71789.1"/>
    </source>
</evidence>
<dbReference type="CDD" id="cd03469">
    <property type="entry name" value="Rieske_RO_Alpha_N"/>
    <property type="match status" value="1"/>
</dbReference>
<dbReference type="GO" id="GO:0051537">
    <property type="term" value="F:2 iron, 2 sulfur cluster binding"/>
    <property type="evidence" value="ECO:0007669"/>
    <property type="project" value="UniProtKB-KW"/>
</dbReference>
<dbReference type="InterPro" id="IPR044043">
    <property type="entry name" value="VanA_C_cat"/>
</dbReference>
<evidence type="ECO:0000256" key="6">
    <source>
        <dbReference type="SAM" id="MobiDB-lite"/>
    </source>
</evidence>
<keyword evidence="5" id="KW-0411">Iron-sulfur</keyword>
<evidence type="ECO:0000259" key="7">
    <source>
        <dbReference type="PROSITE" id="PS51296"/>
    </source>
</evidence>
<feature type="domain" description="Rieske" evidence="7">
    <location>
        <begin position="53"/>
        <end position="155"/>
    </location>
</feature>
<dbReference type="Pfam" id="PF00355">
    <property type="entry name" value="Rieske"/>
    <property type="match status" value="1"/>
</dbReference>
<accession>A0A067Z674</accession>
<feature type="compositionally biased region" description="Low complexity" evidence="6">
    <location>
        <begin position="1"/>
        <end position="16"/>
    </location>
</feature>
<dbReference type="SUPFAM" id="SSF55961">
    <property type="entry name" value="Bet v1-like"/>
    <property type="match status" value="1"/>
</dbReference>
<dbReference type="Proteomes" id="UP000031656">
    <property type="component" value="Chromosome"/>
</dbReference>
<feature type="region of interest" description="Disordered" evidence="6">
    <location>
        <begin position="1"/>
        <end position="25"/>
    </location>
</feature>
<evidence type="ECO:0000256" key="3">
    <source>
        <dbReference type="ARBA" id="ARBA00023002"/>
    </source>
</evidence>
<protein>
    <submittedName>
        <fullName evidence="8">Putative Rieske (2Fe-2S) domain protein</fullName>
    </submittedName>
</protein>
<dbReference type="InterPro" id="IPR050584">
    <property type="entry name" value="Cholesterol_7-desaturase"/>
</dbReference>
<dbReference type="EMBL" id="CP004373">
    <property type="protein sequence ID" value="AHK71789.1"/>
    <property type="molecule type" value="Genomic_DNA"/>
</dbReference>
<dbReference type="PANTHER" id="PTHR21266:SF60">
    <property type="entry name" value="3-KETOSTEROID-9-ALPHA-MONOOXYGENASE, OXYGENASE COMPONENT"/>
    <property type="match status" value="1"/>
</dbReference>
<dbReference type="Gene3D" id="3.90.380.10">
    <property type="entry name" value="Naphthalene 1,2-dioxygenase Alpha Subunit, Chain A, domain 1"/>
    <property type="match status" value="1"/>
</dbReference>
<evidence type="ECO:0000256" key="2">
    <source>
        <dbReference type="ARBA" id="ARBA00022723"/>
    </source>
</evidence>
<reference evidence="8 9" key="1">
    <citation type="journal article" date="2015" name="Appl. Microbiol. Biotechnol.">
        <title>The consequence of an additional NADH dehydrogenase paralog on the growth of Gluconobacter oxydans DSM3504.</title>
        <authorList>
            <person name="Kostner D."/>
            <person name="Luchterhand B."/>
            <person name="Junker A."/>
            <person name="Volland S."/>
            <person name="Daniel R."/>
            <person name="Buchs J."/>
            <person name="Liebl W."/>
            <person name="Ehrenreich A."/>
        </authorList>
    </citation>
    <scope>NUCLEOTIDE SEQUENCE [LARGE SCALE GENOMIC DNA]</scope>
    <source>
        <strain evidence="8">DSM 3504</strain>
    </source>
</reference>
<keyword evidence="4" id="KW-0408">Iron</keyword>
<dbReference type="GeneID" id="56906130"/>
<keyword evidence="2" id="KW-0479">Metal-binding</keyword>
<dbReference type="Pfam" id="PF19112">
    <property type="entry name" value="VanA_C"/>
    <property type="match status" value="1"/>
</dbReference>
<dbReference type="PROSITE" id="PS51296">
    <property type="entry name" value="RIESKE"/>
    <property type="match status" value="1"/>
</dbReference>